<gene>
    <name evidence="1" type="ORF">METZ01_LOCUS460712</name>
</gene>
<name>A0A383AL68_9ZZZZ</name>
<evidence type="ECO:0000313" key="1">
    <source>
        <dbReference type="EMBL" id="SVE07858.1"/>
    </source>
</evidence>
<sequence length="60" mass="6432">MAITQAMCTSFKKELLEAKHNFLLSGGNTFKIALYTSSASLDASTTAYTTSNEVSGTNYT</sequence>
<dbReference type="EMBL" id="UINC01192622">
    <property type="protein sequence ID" value="SVE07858.1"/>
    <property type="molecule type" value="Genomic_DNA"/>
</dbReference>
<proteinExistence type="predicted"/>
<feature type="non-terminal residue" evidence="1">
    <location>
        <position position="60"/>
    </location>
</feature>
<protein>
    <submittedName>
        <fullName evidence="1">Uncharacterized protein</fullName>
    </submittedName>
</protein>
<accession>A0A383AL68</accession>
<dbReference type="AlphaFoldDB" id="A0A383AL68"/>
<reference evidence="1" key="1">
    <citation type="submission" date="2018-05" db="EMBL/GenBank/DDBJ databases">
        <authorList>
            <person name="Lanie J.A."/>
            <person name="Ng W.-L."/>
            <person name="Kazmierczak K.M."/>
            <person name="Andrzejewski T.M."/>
            <person name="Davidsen T.M."/>
            <person name="Wayne K.J."/>
            <person name="Tettelin H."/>
            <person name="Glass J.I."/>
            <person name="Rusch D."/>
            <person name="Podicherti R."/>
            <person name="Tsui H.-C.T."/>
            <person name="Winkler M.E."/>
        </authorList>
    </citation>
    <scope>NUCLEOTIDE SEQUENCE</scope>
</reference>
<organism evidence="1">
    <name type="scientific">marine metagenome</name>
    <dbReference type="NCBI Taxonomy" id="408172"/>
    <lineage>
        <taxon>unclassified sequences</taxon>
        <taxon>metagenomes</taxon>
        <taxon>ecological metagenomes</taxon>
    </lineage>
</organism>